<evidence type="ECO:0000313" key="3">
    <source>
        <dbReference type="EMBL" id="AKU96533.1"/>
    </source>
</evidence>
<evidence type="ECO:0000256" key="1">
    <source>
        <dbReference type="ARBA" id="ARBA00007100"/>
    </source>
</evidence>
<reference evidence="3 4" key="1">
    <citation type="submission" date="2015-08" db="EMBL/GenBank/DDBJ databases">
        <authorList>
            <person name="Babu N.S."/>
            <person name="Beckwith C.J."/>
            <person name="Beseler K.G."/>
            <person name="Brison A."/>
            <person name="Carone J.V."/>
            <person name="Caskin T.P."/>
            <person name="Diamond M."/>
            <person name="Durham M.E."/>
            <person name="Foxe J.M."/>
            <person name="Go M."/>
            <person name="Henderson B.A."/>
            <person name="Jones I.B."/>
            <person name="McGettigan J.A."/>
            <person name="Micheletti S.J."/>
            <person name="Nasrallah M.E."/>
            <person name="Ortiz D."/>
            <person name="Piller C.R."/>
            <person name="Privatt S.R."/>
            <person name="Schneider S.L."/>
            <person name="Sharp S."/>
            <person name="Smith T.C."/>
            <person name="Stanton J.D."/>
            <person name="Ullery H.E."/>
            <person name="Wilson R.J."/>
            <person name="Serrano M.G."/>
            <person name="Buck G."/>
            <person name="Lee V."/>
            <person name="Wang Y."/>
            <person name="Carvalho R."/>
            <person name="Voegtly L."/>
            <person name="Shi R."/>
            <person name="Duckworth R."/>
            <person name="Johnson A."/>
            <person name="Loviza R."/>
            <person name="Walstead R."/>
            <person name="Shah Z."/>
            <person name="Kiflezghi M."/>
            <person name="Wade K."/>
            <person name="Ball S.L."/>
            <person name="Bradley K.W."/>
            <person name="Asai D.J."/>
            <person name="Bowman C.A."/>
            <person name="Russell D.A."/>
            <person name="Pope W.H."/>
            <person name="Jacobs-Sera D."/>
            <person name="Hendrix R.W."/>
            <person name="Hatfull G.F."/>
        </authorList>
    </citation>
    <scope>NUCLEOTIDE SEQUENCE [LARGE SCALE GENOMIC DNA]</scope>
    <source>
        <strain evidence="3 4">DSM 27648</strain>
    </source>
</reference>
<dbReference type="PANTHER" id="PTHR31350:SF21">
    <property type="entry name" value="F-BOX ONLY PROTEIN 21"/>
    <property type="match status" value="1"/>
</dbReference>
<dbReference type="AlphaFoldDB" id="A0A0K1PSM0"/>
<dbReference type="PANTHER" id="PTHR31350">
    <property type="entry name" value="SI:DKEY-261L7.2"/>
    <property type="match status" value="1"/>
</dbReference>
<sequence length="290" mass="31447">MTTLREGSQERLPTFEQLARLADDAIDIALGAALVAKDVYPTLDVRAVLAHLDEMAAPLLALHLDEQSPLSQAEAVSARFLELGFRGNGDDYYDPKNSLLPDVLERRLGIPITLSIVWCALARRAGVMASGVGFPGHFLVRIDANNGSDLPPIFVDPFESGRLVDESDALTLLRRALGEKAELHASLFAPATSRATLVRLLTNLKAIWATRGDHGRAFVTIDRMVTLLPDDARMLRERAGVSLRLGASELAAHDLARVLELEPLAPDVPQIEERLAALGRAKSASKTVLN</sequence>
<name>A0A0K1PSM0_9BACT</name>
<accession>A0A0K1PSM0</accession>
<proteinExistence type="inferred from homology"/>
<dbReference type="Pfam" id="PF13369">
    <property type="entry name" value="Transglut_core2"/>
    <property type="match status" value="1"/>
</dbReference>
<dbReference type="InterPro" id="IPR011990">
    <property type="entry name" value="TPR-like_helical_dom_sf"/>
</dbReference>
<dbReference type="EMBL" id="CP012333">
    <property type="protein sequence ID" value="AKU96533.1"/>
    <property type="molecule type" value="Genomic_DNA"/>
</dbReference>
<dbReference type="OrthoDB" id="232498at2"/>
<dbReference type="RefSeq" id="WP_146647806.1">
    <property type="nucleotide sequence ID" value="NZ_CP012333.1"/>
</dbReference>
<dbReference type="SUPFAM" id="SSF48452">
    <property type="entry name" value="TPR-like"/>
    <property type="match status" value="1"/>
</dbReference>
<dbReference type="Gene3D" id="1.25.40.10">
    <property type="entry name" value="Tetratricopeptide repeat domain"/>
    <property type="match status" value="1"/>
</dbReference>
<feature type="domain" description="Protein SirB1 N-terminal" evidence="2">
    <location>
        <begin position="47"/>
        <end position="201"/>
    </location>
</feature>
<dbReference type="KEGG" id="llu:AKJ09_03197"/>
<keyword evidence="4" id="KW-1185">Reference proteome</keyword>
<evidence type="ECO:0000313" key="4">
    <source>
        <dbReference type="Proteomes" id="UP000064967"/>
    </source>
</evidence>
<organism evidence="3 4">
    <name type="scientific">Labilithrix luteola</name>
    <dbReference type="NCBI Taxonomy" id="1391654"/>
    <lineage>
        <taxon>Bacteria</taxon>
        <taxon>Pseudomonadati</taxon>
        <taxon>Myxococcota</taxon>
        <taxon>Polyangia</taxon>
        <taxon>Polyangiales</taxon>
        <taxon>Labilitrichaceae</taxon>
        <taxon>Labilithrix</taxon>
    </lineage>
</organism>
<protein>
    <recommendedName>
        <fullName evidence="2">Protein SirB1 N-terminal domain-containing protein</fullName>
    </recommendedName>
</protein>
<dbReference type="InterPro" id="IPR032698">
    <property type="entry name" value="SirB1_N"/>
</dbReference>
<gene>
    <name evidence="3" type="ORF">AKJ09_03197</name>
</gene>
<dbReference type="STRING" id="1391654.AKJ09_03197"/>
<dbReference type="Proteomes" id="UP000064967">
    <property type="component" value="Chromosome"/>
</dbReference>
<evidence type="ECO:0000259" key="2">
    <source>
        <dbReference type="Pfam" id="PF13369"/>
    </source>
</evidence>
<comment type="similarity">
    <text evidence="1">Belongs to the UPF0162 family.</text>
</comment>
<dbReference type="Pfam" id="PF13371">
    <property type="entry name" value="TPR_9"/>
    <property type="match status" value="1"/>
</dbReference>